<dbReference type="EMBL" id="BJVU01000002">
    <property type="protein sequence ID" value="GEL58080.1"/>
    <property type="molecule type" value="Genomic_DNA"/>
</dbReference>
<proteinExistence type="predicted"/>
<organism evidence="1 3">
    <name type="scientific">Acetobacter cibinongensis</name>
    <dbReference type="NCBI Taxonomy" id="146475"/>
    <lineage>
        <taxon>Bacteria</taxon>
        <taxon>Pseudomonadati</taxon>
        <taxon>Pseudomonadota</taxon>
        <taxon>Alphaproteobacteria</taxon>
        <taxon>Acetobacterales</taxon>
        <taxon>Acetobacteraceae</taxon>
        <taxon>Acetobacter</taxon>
    </lineage>
</organism>
<evidence type="ECO:0000313" key="4">
    <source>
        <dbReference type="Proteomes" id="UP000321891"/>
    </source>
</evidence>
<evidence type="ECO:0000313" key="1">
    <source>
        <dbReference type="EMBL" id="GAN60376.1"/>
    </source>
</evidence>
<evidence type="ECO:0000313" key="2">
    <source>
        <dbReference type="EMBL" id="GEL58080.1"/>
    </source>
</evidence>
<reference evidence="2 4" key="2">
    <citation type="submission" date="2019-07" db="EMBL/GenBank/DDBJ databases">
        <title>Whole genome shotgun sequence of Acetobacter cibinongensis NBRC 16605.</title>
        <authorList>
            <person name="Hosoyama A."/>
            <person name="Uohara A."/>
            <person name="Ohji S."/>
            <person name="Ichikawa N."/>
        </authorList>
    </citation>
    <scope>NUCLEOTIDE SEQUENCE [LARGE SCALE GENOMIC DNA]</scope>
    <source>
        <strain evidence="2 4">NBRC 16605</strain>
    </source>
</reference>
<accession>A0A6N3SL43</accession>
<dbReference type="Proteomes" id="UP000032671">
    <property type="component" value="Unassembled WGS sequence"/>
</dbReference>
<gene>
    <name evidence="1" type="ORF">Abci_011_106</name>
    <name evidence="2" type="ORF">ACI01nite_06820</name>
</gene>
<name>A0A0D6N4D8_9PROT</name>
<reference evidence="1 3" key="1">
    <citation type="submission" date="2012-11" db="EMBL/GenBank/DDBJ databases">
        <title>Whole genome sequence of Acetobacter cibinongensis 4H-1.</title>
        <authorList>
            <person name="Azuma Y."/>
            <person name="Higashiura N."/>
            <person name="Hirakawa H."/>
            <person name="Matsushita K."/>
        </authorList>
    </citation>
    <scope>NUCLEOTIDE SEQUENCE [LARGE SCALE GENOMIC DNA]</scope>
    <source>
        <strain evidence="1 3">4H-1</strain>
    </source>
</reference>
<protein>
    <submittedName>
        <fullName evidence="1">Uncharacterized protein</fullName>
    </submittedName>
</protein>
<comment type="caution">
    <text evidence="1">The sequence shown here is derived from an EMBL/GenBank/DDBJ whole genome shotgun (WGS) entry which is preliminary data.</text>
</comment>
<evidence type="ECO:0000313" key="3">
    <source>
        <dbReference type="Proteomes" id="UP000032671"/>
    </source>
</evidence>
<dbReference type="EMBL" id="BAMV01000011">
    <property type="protein sequence ID" value="GAN60376.1"/>
    <property type="molecule type" value="Genomic_DNA"/>
</dbReference>
<keyword evidence="4" id="KW-1185">Reference proteome</keyword>
<dbReference type="Proteomes" id="UP000321891">
    <property type="component" value="Unassembled WGS sequence"/>
</dbReference>
<accession>A0A0D6N4D8</accession>
<sequence>MAFSDLRKLQDPVYIRMRSFGWHIQQVKVVYCTAQKQKSGPLQAAFLTRHA</sequence>
<dbReference type="AlphaFoldDB" id="A0A0D6N4D8"/>